<evidence type="ECO:0000256" key="3">
    <source>
        <dbReference type="ARBA" id="ARBA00022989"/>
    </source>
</evidence>
<evidence type="ECO:0000256" key="5">
    <source>
        <dbReference type="SAM" id="Phobius"/>
    </source>
</evidence>
<dbReference type="GO" id="GO:0006457">
    <property type="term" value="P:protein folding"/>
    <property type="evidence" value="ECO:0007669"/>
    <property type="project" value="InterPro"/>
</dbReference>
<feature type="transmembrane region" description="Helical" evidence="5">
    <location>
        <begin position="65"/>
        <end position="85"/>
    </location>
</feature>
<dbReference type="Pfam" id="PF02600">
    <property type="entry name" value="DsbB"/>
    <property type="match status" value="1"/>
</dbReference>
<keyword evidence="4 5" id="KW-0472">Membrane</keyword>
<dbReference type="GO" id="GO:0015035">
    <property type="term" value="F:protein-disulfide reductase activity"/>
    <property type="evidence" value="ECO:0007669"/>
    <property type="project" value="InterPro"/>
</dbReference>
<keyword evidence="3 5" id="KW-1133">Transmembrane helix</keyword>
<dbReference type="InterPro" id="IPR003752">
    <property type="entry name" value="DiS_bond_form_DsbB/BdbC"/>
</dbReference>
<comment type="subcellular location">
    <subcellularLocation>
        <location evidence="1">Membrane</location>
        <topology evidence="1">Multi-pass membrane protein</topology>
    </subcellularLocation>
</comment>
<keyword evidence="7" id="KW-1185">Reference proteome</keyword>
<keyword evidence="2 5" id="KW-0812">Transmembrane</keyword>
<dbReference type="InterPro" id="IPR024199">
    <property type="entry name" value="Uncharacterised_DsbB"/>
</dbReference>
<feature type="transmembrane region" description="Helical" evidence="5">
    <location>
        <begin position="123"/>
        <end position="149"/>
    </location>
</feature>
<dbReference type="InterPro" id="IPR023380">
    <property type="entry name" value="DsbB-like_sf"/>
</dbReference>
<dbReference type="SUPFAM" id="SSF158442">
    <property type="entry name" value="DsbB-like"/>
    <property type="match status" value="1"/>
</dbReference>
<sequence length="154" mass="16069">MRSDRWPVTALLLTGPAALLGGALAFQHVGGLAPCEMCLWQRWALVAALALALLGWVLRHARAVLALSALAVLAGAAIAVFHVGVEQHWWPGITACAAAPVTGSAADVMGQIMAQPLVRCDAIAWSLFGISMAGWNALISIAIGGTALWRLKRA</sequence>
<gene>
    <name evidence="6" type="ORF">F3168_11210</name>
</gene>
<protein>
    <submittedName>
        <fullName evidence="6">Disulfide bond formation protein B</fullName>
    </submittedName>
</protein>
<organism evidence="6 7">
    <name type="scientific">Sandarakinorhabdus fusca</name>
    <dbReference type="NCBI Taxonomy" id="1439888"/>
    <lineage>
        <taxon>Bacteria</taxon>
        <taxon>Pseudomonadati</taxon>
        <taxon>Pseudomonadota</taxon>
        <taxon>Alphaproteobacteria</taxon>
        <taxon>Sphingomonadales</taxon>
        <taxon>Sphingosinicellaceae</taxon>
        <taxon>Sandarakinorhabdus</taxon>
    </lineage>
</organism>
<evidence type="ECO:0000313" key="6">
    <source>
        <dbReference type="EMBL" id="MQT17824.1"/>
    </source>
</evidence>
<proteinExistence type="predicted"/>
<dbReference type="Proteomes" id="UP000481327">
    <property type="component" value="Unassembled WGS sequence"/>
</dbReference>
<evidence type="ECO:0000256" key="2">
    <source>
        <dbReference type="ARBA" id="ARBA00022692"/>
    </source>
</evidence>
<reference evidence="6 7" key="1">
    <citation type="submission" date="2019-09" db="EMBL/GenBank/DDBJ databases">
        <title>Polymorphobacter sp. isolated from a lake in China.</title>
        <authorList>
            <person name="Liu Z."/>
        </authorList>
    </citation>
    <scope>NUCLEOTIDE SEQUENCE [LARGE SCALE GENOMIC DNA]</scope>
    <source>
        <strain evidence="6 7">D40P</strain>
    </source>
</reference>
<name>A0A7C9KNL7_9SPHN</name>
<dbReference type="Gene3D" id="1.20.1550.10">
    <property type="entry name" value="DsbB-like"/>
    <property type="match status" value="1"/>
</dbReference>
<dbReference type="EMBL" id="WIOL01000003">
    <property type="protein sequence ID" value="MQT17824.1"/>
    <property type="molecule type" value="Genomic_DNA"/>
</dbReference>
<evidence type="ECO:0000256" key="4">
    <source>
        <dbReference type="ARBA" id="ARBA00023136"/>
    </source>
</evidence>
<feature type="transmembrane region" description="Helical" evidence="5">
    <location>
        <begin position="41"/>
        <end position="58"/>
    </location>
</feature>
<dbReference type="OrthoDB" id="9808637at2"/>
<evidence type="ECO:0000313" key="7">
    <source>
        <dbReference type="Proteomes" id="UP000481327"/>
    </source>
</evidence>
<dbReference type="GO" id="GO:0016020">
    <property type="term" value="C:membrane"/>
    <property type="evidence" value="ECO:0007669"/>
    <property type="project" value="UniProtKB-SubCell"/>
</dbReference>
<accession>A0A7C9KNL7</accession>
<dbReference type="RefSeq" id="WP_152578243.1">
    <property type="nucleotide sequence ID" value="NZ_JAATJI010000002.1"/>
</dbReference>
<dbReference type="AlphaFoldDB" id="A0A7C9KNL7"/>
<evidence type="ECO:0000256" key="1">
    <source>
        <dbReference type="ARBA" id="ARBA00004141"/>
    </source>
</evidence>
<dbReference type="PIRSF" id="PIRSF033913">
    <property type="entry name" value="S-S_format_DsbB"/>
    <property type="match status" value="1"/>
</dbReference>
<comment type="caution">
    <text evidence="6">The sequence shown here is derived from an EMBL/GenBank/DDBJ whole genome shotgun (WGS) entry which is preliminary data.</text>
</comment>